<reference evidence="3" key="1">
    <citation type="submission" date="2012-03" db="EMBL/GenBank/DDBJ databases">
        <title>Fervidicoccus fontis complete genome analysis confirms its distinct phylogenetic position and predicts its environmental function.</title>
        <authorList>
            <person name="Lebedinsky A.V."/>
            <person name="Mardanov A.V."/>
            <person name="Gumerov V.M."/>
            <person name="Beletsky A.V."/>
            <person name="Kublanov I.V."/>
            <person name="Perevalova A.A."/>
            <person name="Bonch-Osmolovskaya E.A."/>
            <person name="Ravin N.V."/>
            <person name="Skryabin K.G."/>
        </authorList>
    </citation>
    <scope>NUCLEOTIDE SEQUENCE [LARGE SCALE GENOMIC DNA]</scope>
    <source>
        <strain evidence="3">DSM 19380 / VKM B-2539 / Kam940</strain>
    </source>
</reference>
<gene>
    <name evidence="2" type="ordered locus">FFONT_0696</name>
</gene>
<accession>I0A127</accession>
<evidence type="ECO:0000256" key="1">
    <source>
        <dbReference type="SAM" id="Phobius"/>
    </source>
</evidence>
<keyword evidence="1" id="KW-0472">Membrane</keyword>
<dbReference type="Proteomes" id="UP000007391">
    <property type="component" value="Chromosome"/>
</dbReference>
<dbReference type="HOGENOM" id="CLU_3147819_0_0_2"/>
<sequence length="48" mass="6109">MILFYKRLRKIWRYVYILVYINFLLYKNQYVYVLKREGFLSFISIAHI</sequence>
<keyword evidence="1" id="KW-0812">Transmembrane</keyword>
<protein>
    <submittedName>
        <fullName evidence="2">Uncharacterized protein</fullName>
    </submittedName>
</protein>
<dbReference type="EMBL" id="CP003423">
    <property type="protein sequence ID" value="AFH42684.1"/>
    <property type="molecule type" value="Genomic_DNA"/>
</dbReference>
<dbReference type="KEGG" id="ffo:FFONT_0696"/>
<name>I0A127_FERFK</name>
<evidence type="ECO:0000313" key="3">
    <source>
        <dbReference type="Proteomes" id="UP000007391"/>
    </source>
</evidence>
<evidence type="ECO:0000313" key="2">
    <source>
        <dbReference type="EMBL" id="AFH42684.1"/>
    </source>
</evidence>
<proteinExistence type="predicted"/>
<organism evidence="2 3">
    <name type="scientific">Fervidicoccus fontis (strain DSM 19380 / JCM 18336 / VKM B-2539 / Kam940)</name>
    <dbReference type="NCBI Taxonomy" id="1163730"/>
    <lineage>
        <taxon>Archaea</taxon>
        <taxon>Thermoproteota</taxon>
        <taxon>Thermoprotei</taxon>
        <taxon>Fervidicoccales</taxon>
        <taxon>Fervidicoccaceae</taxon>
        <taxon>Fervidicoccus</taxon>
    </lineage>
</organism>
<keyword evidence="1" id="KW-1133">Transmembrane helix</keyword>
<reference evidence="2 3" key="2">
    <citation type="journal article" date="2014" name="Extremophiles">
        <title>Analysis of the complete genome of Fervidococcus fontis confirms the distinct phylogenetic position of the order Fervidicoccales and suggests its environmental function.</title>
        <authorList>
            <person name="Lebedinsky A.V."/>
            <person name="Mardanov A.V."/>
            <person name="Kublanov I.V."/>
            <person name="Gumerov V.M."/>
            <person name="Beletsky A.V."/>
            <person name="Perevalova A.A."/>
            <person name="Bidzhieva S.Kh."/>
            <person name="Bonch-Osmolovskaya E.A."/>
            <person name="Skryabin K.G."/>
            <person name="Ravin N.V."/>
        </authorList>
    </citation>
    <scope>NUCLEOTIDE SEQUENCE [LARGE SCALE GENOMIC DNA]</scope>
    <source>
        <strain evidence="3">DSM 19380 / VKM B-2539 / Kam940</strain>
    </source>
</reference>
<dbReference type="AlphaFoldDB" id="I0A127"/>
<dbReference type="InParanoid" id="I0A127"/>
<feature type="transmembrane region" description="Helical" evidence="1">
    <location>
        <begin position="12"/>
        <end position="32"/>
    </location>
</feature>
<dbReference type="STRING" id="1163730.FFONT_0696"/>
<keyword evidence="3" id="KW-1185">Reference proteome</keyword>